<dbReference type="RefSeq" id="WP_093247922.1">
    <property type="nucleotide sequence ID" value="NZ_FNQM01000001.1"/>
</dbReference>
<evidence type="ECO:0000256" key="5">
    <source>
        <dbReference type="RuleBase" id="RU363041"/>
    </source>
</evidence>
<protein>
    <recommendedName>
        <fullName evidence="5">Probable membrane transporter protein</fullName>
    </recommendedName>
</protein>
<feature type="transmembrane region" description="Helical" evidence="5">
    <location>
        <begin position="203"/>
        <end position="223"/>
    </location>
</feature>
<feature type="transmembrane region" description="Helical" evidence="5">
    <location>
        <begin position="40"/>
        <end position="65"/>
    </location>
</feature>
<name>A0A1H3W0Y0_9RHOB</name>
<keyword evidence="2 5" id="KW-0812">Transmembrane</keyword>
<evidence type="ECO:0000313" key="7">
    <source>
        <dbReference type="Proteomes" id="UP000198703"/>
    </source>
</evidence>
<dbReference type="AlphaFoldDB" id="A0A1H3W0Y0"/>
<proteinExistence type="inferred from homology"/>
<dbReference type="Proteomes" id="UP000198703">
    <property type="component" value="Unassembled WGS sequence"/>
</dbReference>
<evidence type="ECO:0000256" key="2">
    <source>
        <dbReference type="ARBA" id="ARBA00022692"/>
    </source>
</evidence>
<sequence length="260" mass="25228">MTGGGLAGALSSLDIAPLAWGACSLAVTAGVLTQRATGGAFGMVVAPLVALIAPQFMPAGVLLVGFPVTLLSTPRDLSAISGGELAPAVAGRAAGALVAAAVVALAPDPQAVAVMVALAVLVGVALSVSGLRIAISRASLAAAGALSGLTGTLTSVGAPPMALLYQHAAGAAQARARATLNAFFSIGIALSLGALLWRGQVAVSDLAFALSMAPAALLGFALARPAMRLLAGRSVRPLILSLAALASGMILTRALLSGSV</sequence>
<comment type="subcellular location">
    <subcellularLocation>
        <location evidence="5">Cell membrane</location>
        <topology evidence="5">Multi-pass membrane protein</topology>
    </subcellularLocation>
    <subcellularLocation>
        <location evidence="1">Membrane</location>
        <topology evidence="1">Multi-pass membrane protein</topology>
    </subcellularLocation>
</comment>
<feature type="transmembrane region" description="Helical" evidence="5">
    <location>
        <begin position="112"/>
        <end position="135"/>
    </location>
</feature>
<keyword evidence="7" id="KW-1185">Reference proteome</keyword>
<evidence type="ECO:0000256" key="3">
    <source>
        <dbReference type="ARBA" id="ARBA00022989"/>
    </source>
</evidence>
<dbReference type="InterPro" id="IPR002781">
    <property type="entry name" value="TM_pro_TauE-like"/>
</dbReference>
<keyword evidence="5" id="KW-1003">Cell membrane</keyword>
<evidence type="ECO:0000256" key="4">
    <source>
        <dbReference type="ARBA" id="ARBA00023136"/>
    </source>
</evidence>
<feature type="transmembrane region" description="Helical" evidence="5">
    <location>
        <begin position="178"/>
        <end position="197"/>
    </location>
</feature>
<dbReference type="Pfam" id="PF01925">
    <property type="entry name" value="TauE"/>
    <property type="match status" value="1"/>
</dbReference>
<feature type="transmembrane region" description="Helical" evidence="5">
    <location>
        <begin position="85"/>
        <end position="105"/>
    </location>
</feature>
<dbReference type="STRING" id="89524.SAMN05444370_101453"/>
<comment type="similarity">
    <text evidence="5">Belongs to the 4-toluene sulfonate uptake permease (TSUP) (TC 2.A.102) family.</text>
</comment>
<accession>A0A1H3W0Y0</accession>
<feature type="transmembrane region" description="Helical" evidence="5">
    <location>
        <begin position="235"/>
        <end position="256"/>
    </location>
</feature>
<keyword evidence="4 5" id="KW-0472">Membrane</keyword>
<evidence type="ECO:0000256" key="1">
    <source>
        <dbReference type="ARBA" id="ARBA00004141"/>
    </source>
</evidence>
<evidence type="ECO:0000313" key="6">
    <source>
        <dbReference type="EMBL" id="SDZ80757.1"/>
    </source>
</evidence>
<organism evidence="6 7">
    <name type="scientific">Rubrimonas cliftonensis</name>
    <dbReference type="NCBI Taxonomy" id="89524"/>
    <lineage>
        <taxon>Bacteria</taxon>
        <taxon>Pseudomonadati</taxon>
        <taxon>Pseudomonadota</taxon>
        <taxon>Alphaproteobacteria</taxon>
        <taxon>Rhodobacterales</taxon>
        <taxon>Paracoccaceae</taxon>
        <taxon>Rubrimonas</taxon>
    </lineage>
</organism>
<keyword evidence="3 5" id="KW-1133">Transmembrane helix</keyword>
<feature type="transmembrane region" description="Helical" evidence="5">
    <location>
        <begin position="15"/>
        <end position="33"/>
    </location>
</feature>
<dbReference type="OrthoDB" id="5472127at2"/>
<dbReference type="GO" id="GO:0005886">
    <property type="term" value="C:plasma membrane"/>
    <property type="evidence" value="ECO:0007669"/>
    <property type="project" value="UniProtKB-SubCell"/>
</dbReference>
<feature type="transmembrane region" description="Helical" evidence="5">
    <location>
        <begin position="141"/>
        <end position="166"/>
    </location>
</feature>
<gene>
    <name evidence="6" type="ORF">SAMN05444370_101453</name>
</gene>
<reference evidence="6 7" key="1">
    <citation type="submission" date="2016-10" db="EMBL/GenBank/DDBJ databases">
        <authorList>
            <person name="de Groot N.N."/>
        </authorList>
    </citation>
    <scope>NUCLEOTIDE SEQUENCE [LARGE SCALE GENOMIC DNA]</scope>
    <source>
        <strain evidence="6 7">DSM 15345</strain>
    </source>
</reference>
<dbReference type="EMBL" id="FNQM01000001">
    <property type="protein sequence ID" value="SDZ80757.1"/>
    <property type="molecule type" value="Genomic_DNA"/>
</dbReference>